<protein>
    <submittedName>
        <fullName evidence="2">Uncharacterized protein</fullName>
    </submittedName>
</protein>
<organism evidence="2 3">
    <name type="scientific">Amycolatopsis albidoflavus</name>
    <dbReference type="NCBI Taxonomy" id="102226"/>
    <lineage>
        <taxon>Bacteria</taxon>
        <taxon>Bacillati</taxon>
        <taxon>Actinomycetota</taxon>
        <taxon>Actinomycetes</taxon>
        <taxon>Pseudonocardiales</taxon>
        <taxon>Pseudonocardiaceae</taxon>
        <taxon>Amycolatopsis</taxon>
    </lineage>
</organism>
<accession>A0ABW5I6L9</accession>
<gene>
    <name evidence="2" type="ORF">ACFSUT_31110</name>
</gene>
<feature type="compositionally biased region" description="Basic residues" evidence="1">
    <location>
        <begin position="73"/>
        <end position="82"/>
    </location>
</feature>
<name>A0ABW5I6L9_9PSEU</name>
<feature type="compositionally biased region" description="Basic and acidic residues" evidence="1">
    <location>
        <begin position="83"/>
        <end position="93"/>
    </location>
</feature>
<evidence type="ECO:0000313" key="3">
    <source>
        <dbReference type="Proteomes" id="UP001597542"/>
    </source>
</evidence>
<reference evidence="3" key="1">
    <citation type="journal article" date="2019" name="Int. J. Syst. Evol. Microbiol.">
        <title>The Global Catalogue of Microorganisms (GCM) 10K type strain sequencing project: providing services to taxonomists for standard genome sequencing and annotation.</title>
        <authorList>
            <consortium name="The Broad Institute Genomics Platform"/>
            <consortium name="The Broad Institute Genome Sequencing Center for Infectious Disease"/>
            <person name="Wu L."/>
            <person name="Ma J."/>
        </authorList>
    </citation>
    <scope>NUCLEOTIDE SEQUENCE [LARGE SCALE GENOMIC DNA]</scope>
    <source>
        <strain evidence="3">CGMCC 4.7638</strain>
    </source>
</reference>
<feature type="region of interest" description="Disordered" evidence="1">
    <location>
        <begin position="73"/>
        <end position="93"/>
    </location>
</feature>
<dbReference type="EMBL" id="JBHUKQ010000015">
    <property type="protein sequence ID" value="MFD2484760.1"/>
    <property type="molecule type" value="Genomic_DNA"/>
</dbReference>
<sequence>MAARPLPRSLDPLPDGSLVGFLLRLSHRLEIPPNRLARLAGLGIAVRRRHQLQLSADDQWPRPVSHYVPAHLLRRRRPARRQQHGDYRPRTHG</sequence>
<dbReference type="Proteomes" id="UP001597542">
    <property type="component" value="Unassembled WGS sequence"/>
</dbReference>
<evidence type="ECO:0000256" key="1">
    <source>
        <dbReference type="SAM" id="MobiDB-lite"/>
    </source>
</evidence>
<comment type="caution">
    <text evidence="2">The sequence shown here is derived from an EMBL/GenBank/DDBJ whole genome shotgun (WGS) entry which is preliminary data.</text>
</comment>
<evidence type="ECO:0000313" key="2">
    <source>
        <dbReference type="EMBL" id="MFD2484760.1"/>
    </source>
</evidence>
<dbReference type="RefSeq" id="WP_344276062.1">
    <property type="nucleotide sequence ID" value="NZ_BAAAHV010000012.1"/>
</dbReference>
<keyword evidence="3" id="KW-1185">Reference proteome</keyword>
<proteinExistence type="predicted"/>